<dbReference type="Pfam" id="PF13181">
    <property type="entry name" value="TPR_8"/>
    <property type="match status" value="1"/>
</dbReference>
<comment type="caution">
    <text evidence="4">The sequence shown here is derived from an EMBL/GenBank/DDBJ whole genome shotgun (WGS) entry which is preliminary data.</text>
</comment>
<feature type="repeat" description="TPR" evidence="3">
    <location>
        <begin position="8"/>
        <end position="41"/>
    </location>
</feature>
<reference evidence="5" key="1">
    <citation type="journal article" date="2019" name="Int. J. Syst. Evol. Microbiol.">
        <title>The Global Catalogue of Microorganisms (GCM) 10K type strain sequencing project: providing services to taxonomists for standard genome sequencing and annotation.</title>
        <authorList>
            <consortium name="The Broad Institute Genomics Platform"/>
            <consortium name="The Broad Institute Genome Sequencing Center for Infectious Disease"/>
            <person name="Wu L."/>
            <person name="Ma J."/>
        </authorList>
    </citation>
    <scope>NUCLEOTIDE SEQUENCE [LARGE SCALE GENOMIC DNA]</scope>
    <source>
        <strain evidence="5">CCUG 53762</strain>
    </source>
</reference>
<dbReference type="InterPro" id="IPR011990">
    <property type="entry name" value="TPR-like_helical_dom_sf"/>
</dbReference>
<accession>A0ABW4ICI3</accession>
<dbReference type="InterPro" id="IPR013105">
    <property type="entry name" value="TPR_2"/>
</dbReference>
<keyword evidence="5" id="KW-1185">Reference proteome</keyword>
<dbReference type="SUPFAM" id="SSF48452">
    <property type="entry name" value="TPR-like"/>
    <property type="match status" value="1"/>
</dbReference>
<evidence type="ECO:0000256" key="1">
    <source>
        <dbReference type="ARBA" id="ARBA00022737"/>
    </source>
</evidence>
<evidence type="ECO:0000313" key="4">
    <source>
        <dbReference type="EMBL" id="MFD1629709.1"/>
    </source>
</evidence>
<dbReference type="Gene3D" id="1.25.40.10">
    <property type="entry name" value="Tetratricopeptide repeat domain"/>
    <property type="match status" value="1"/>
</dbReference>
<proteinExistence type="predicted"/>
<name>A0ABW4ICI3_9SPHI</name>
<dbReference type="EMBL" id="JBHUDG010000006">
    <property type="protein sequence ID" value="MFD1629709.1"/>
    <property type="molecule type" value="Genomic_DNA"/>
</dbReference>
<dbReference type="Pfam" id="PF07719">
    <property type="entry name" value="TPR_2"/>
    <property type="match status" value="1"/>
</dbReference>
<dbReference type="RefSeq" id="WP_379662090.1">
    <property type="nucleotide sequence ID" value="NZ_JBHUDG010000006.1"/>
</dbReference>
<organism evidence="4 5">
    <name type="scientific">Pseudopedobacter beijingensis</name>
    <dbReference type="NCBI Taxonomy" id="1207056"/>
    <lineage>
        <taxon>Bacteria</taxon>
        <taxon>Pseudomonadati</taxon>
        <taxon>Bacteroidota</taxon>
        <taxon>Sphingobacteriia</taxon>
        <taxon>Sphingobacteriales</taxon>
        <taxon>Sphingobacteriaceae</taxon>
        <taxon>Pseudopedobacter</taxon>
    </lineage>
</organism>
<evidence type="ECO:0000256" key="2">
    <source>
        <dbReference type="ARBA" id="ARBA00022803"/>
    </source>
</evidence>
<sequence>MDNEEKHWEEITLLANQLFDRGDYEKALLDYKRALKLVEKLNEDVQNCLRLKIPFMQMYIISCNNLAYTYEELGQLDKATGMFKRAVYYLLHLQEEEHLNKNELYTAQRRAVLTYTDFIDKNNIQKQEKMQLLEQLKLEASKTESIK</sequence>
<gene>
    <name evidence="4" type="ORF">ACFSAH_07475</name>
</gene>
<dbReference type="PROSITE" id="PS50005">
    <property type="entry name" value="TPR"/>
    <property type="match status" value="1"/>
</dbReference>
<keyword evidence="1" id="KW-0677">Repeat</keyword>
<dbReference type="Proteomes" id="UP001597118">
    <property type="component" value="Unassembled WGS sequence"/>
</dbReference>
<evidence type="ECO:0000256" key="3">
    <source>
        <dbReference type="PROSITE-ProRule" id="PRU00339"/>
    </source>
</evidence>
<protein>
    <submittedName>
        <fullName evidence="4">Tetratricopeptide repeat protein</fullName>
    </submittedName>
</protein>
<dbReference type="InterPro" id="IPR019734">
    <property type="entry name" value="TPR_rpt"/>
</dbReference>
<keyword evidence="2 3" id="KW-0802">TPR repeat</keyword>
<dbReference type="SMART" id="SM00028">
    <property type="entry name" value="TPR"/>
    <property type="match status" value="2"/>
</dbReference>
<evidence type="ECO:0000313" key="5">
    <source>
        <dbReference type="Proteomes" id="UP001597118"/>
    </source>
</evidence>